<comment type="caution">
    <text evidence="2">The sequence shown here is derived from an EMBL/GenBank/DDBJ whole genome shotgun (WGS) entry which is preliminary data.</text>
</comment>
<dbReference type="RefSeq" id="WP_199470257.1">
    <property type="nucleotide sequence ID" value="NZ_JAEMNX010000034.1"/>
</dbReference>
<keyword evidence="3" id="KW-1185">Reference proteome</keyword>
<feature type="chain" id="PRO_5037658774" evidence="1">
    <location>
        <begin position="20"/>
        <end position="139"/>
    </location>
</feature>
<dbReference type="Proteomes" id="UP000628710">
    <property type="component" value="Unassembled WGS sequence"/>
</dbReference>
<dbReference type="EMBL" id="JAEMNX010000034">
    <property type="protein sequence ID" value="MBJ7539862.1"/>
    <property type="molecule type" value="Genomic_DNA"/>
</dbReference>
<feature type="signal peptide" evidence="1">
    <location>
        <begin position="1"/>
        <end position="19"/>
    </location>
</feature>
<evidence type="ECO:0000313" key="2">
    <source>
        <dbReference type="EMBL" id="MBJ7539862.1"/>
    </source>
</evidence>
<keyword evidence="1" id="KW-0732">Signal</keyword>
<sequence length="139" mass="15266">MKKIALLIALSLTSAFAVSAPFKWDPDAKKFGEIYSGERTYKDLDSGESATTDLKKDLFCNRSNRILIKKNRLLRGGAVTISKSHAGFDIKFNSTKYTTEEMLGMLGAAGAGKKCNTPSDYDGYALTIDGKTSVEEFYK</sequence>
<gene>
    <name evidence="2" type="ORF">I8J31_19500</name>
</gene>
<evidence type="ECO:0000256" key="1">
    <source>
        <dbReference type="SAM" id="SignalP"/>
    </source>
</evidence>
<evidence type="ECO:0000313" key="3">
    <source>
        <dbReference type="Proteomes" id="UP000628710"/>
    </source>
</evidence>
<organism evidence="2 3">
    <name type="scientific">Marinomonas transparens</name>
    <dbReference type="NCBI Taxonomy" id="2795388"/>
    <lineage>
        <taxon>Bacteria</taxon>
        <taxon>Pseudomonadati</taxon>
        <taxon>Pseudomonadota</taxon>
        <taxon>Gammaproteobacteria</taxon>
        <taxon>Oceanospirillales</taxon>
        <taxon>Oceanospirillaceae</taxon>
        <taxon>Marinomonas</taxon>
    </lineage>
</organism>
<name>A0A934JZQ6_9GAMM</name>
<reference evidence="2" key="1">
    <citation type="submission" date="2020-12" db="EMBL/GenBank/DDBJ databases">
        <title>Marinomonas arctica sp. nov., a psychrotolerant bacterium isolated from the Arctic.</title>
        <authorList>
            <person name="Zhang Y."/>
        </authorList>
    </citation>
    <scope>NUCLEOTIDE SEQUENCE</scope>
    <source>
        <strain evidence="2">C1424</strain>
    </source>
</reference>
<protein>
    <submittedName>
        <fullName evidence="2">Uncharacterized protein</fullName>
    </submittedName>
</protein>
<accession>A0A934JZQ6</accession>
<dbReference type="AlphaFoldDB" id="A0A934JZQ6"/>
<proteinExistence type="predicted"/>